<keyword evidence="6 10" id="KW-1133">Transmembrane helix</keyword>
<keyword evidence="7" id="KW-0186">Copper</keyword>
<keyword evidence="5" id="KW-0732">Signal</keyword>
<dbReference type="KEGG" id="kbs:EPA93_22170"/>
<dbReference type="EMBL" id="CP035758">
    <property type="protein sequence ID" value="QBD78552.1"/>
    <property type="molecule type" value="Genomic_DNA"/>
</dbReference>
<evidence type="ECO:0000256" key="9">
    <source>
        <dbReference type="SAM" id="MobiDB-lite"/>
    </source>
</evidence>
<comment type="subcellular location">
    <subcellularLocation>
        <location evidence="1">Cell membrane</location>
        <topology evidence="1">Multi-pass membrane protein</topology>
    </subcellularLocation>
</comment>
<feature type="transmembrane region" description="Helical" evidence="10">
    <location>
        <begin position="354"/>
        <end position="374"/>
    </location>
</feature>
<feature type="domain" description="YtkA-like" evidence="13">
    <location>
        <begin position="541"/>
        <end position="612"/>
    </location>
</feature>
<dbReference type="Pfam" id="PF05425">
    <property type="entry name" value="CopD"/>
    <property type="match status" value="1"/>
</dbReference>
<dbReference type="AlphaFoldDB" id="A0A4P6JTG1"/>
<accession>A0A4P6JTG1</accession>
<dbReference type="Gene3D" id="2.60.40.1220">
    <property type="match status" value="1"/>
</dbReference>
<evidence type="ECO:0000256" key="8">
    <source>
        <dbReference type="ARBA" id="ARBA00023136"/>
    </source>
</evidence>
<feature type="domain" description="Copper resistance protein D" evidence="12">
    <location>
        <begin position="388"/>
        <end position="500"/>
    </location>
</feature>
<feature type="region of interest" description="Disordered" evidence="9">
    <location>
        <begin position="508"/>
        <end position="527"/>
    </location>
</feature>
<evidence type="ECO:0000256" key="2">
    <source>
        <dbReference type="ARBA" id="ARBA00022475"/>
    </source>
</evidence>
<dbReference type="OrthoDB" id="149251at2"/>
<dbReference type="InterPro" id="IPR014755">
    <property type="entry name" value="Cu-Rt/internalin_Ig-like"/>
</dbReference>
<dbReference type="PANTHER" id="PTHR34820:SF4">
    <property type="entry name" value="INNER MEMBRANE PROTEIN YEBZ"/>
    <property type="match status" value="1"/>
</dbReference>
<dbReference type="GO" id="GO:0005886">
    <property type="term" value="C:plasma membrane"/>
    <property type="evidence" value="ECO:0007669"/>
    <property type="project" value="UniProtKB-SubCell"/>
</dbReference>
<dbReference type="GO" id="GO:0042597">
    <property type="term" value="C:periplasmic space"/>
    <property type="evidence" value="ECO:0007669"/>
    <property type="project" value="InterPro"/>
</dbReference>
<keyword evidence="4" id="KW-0479">Metal-binding</keyword>
<dbReference type="Pfam" id="PF13115">
    <property type="entry name" value="YtkA"/>
    <property type="match status" value="1"/>
</dbReference>
<protein>
    <recommendedName>
        <fullName evidence="16">Copper resistance protein CopC</fullName>
    </recommendedName>
</protein>
<feature type="transmembrane region" description="Helical" evidence="10">
    <location>
        <begin position="424"/>
        <end position="448"/>
    </location>
</feature>
<dbReference type="InterPro" id="IPR007348">
    <property type="entry name" value="CopC_dom"/>
</dbReference>
<dbReference type="GO" id="GO:0046688">
    <property type="term" value="P:response to copper ion"/>
    <property type="evidence" value="ECO:0007669"/>
    <property type="project" value="InterPro"/>
</dbReference>
<evidence type="ECO:0000259" key="11">
    <source>
        <dbReference type="Pfam" id="PF04234"/>
    </source>
</evidence>
<feature type="transmembrane region" description="Helical" evidence="10">
    <location>
        <begin position="386"/>
        <end position="412"/>
    </location>
</feature>
<gene>
    <name evidence="14" type="ORF">EPA93_22170</name>
</gene>
<feature type="transmembrane region" description="Helical" evidence="10">
    <location>
        <begin position="229"/>
        <end position="249"/>
    </location>
</feature>
<evidence type="ECO:0008006" key="16">
    <source>
        <dbReference type="Google" id="ProtNLM"/>
    </source>
</evidence>
<sequence length="637" mass="68688">MPQGEKKRTGTAMLALKRFPLRRGFKLLLPFCIALGILLLVPLTAYAHAQYLRSNPAANARLESGKPPTTVQVWFSEQIDPSFSKLEVFNKDRQRVDAGDSHIAPNDTYSLIISMRPGLPDGPYTVVFRNVSAEDGHEVQGSFSFVVGGGPLPAANADLLGAEQTANDNFNIWSILVRWLNYLGMAGLVGCIAFFFFVWRPAAGQLDEFVGATELEKARQGVGARMQAIALWSLITLAVGWLAFLIYQASIAGGSAPWEIFSNGALSALLFKSRFGTVWLVRLALIIIASLMLWLSWTTNHADKKPGASARQWLLLFPGIAIMLTTSLNAHAAANKLAWLLVPADSLHLVGTSFWIGGVLMLVLALPLAIRALVPGTGDRTRLLAVLIPRFSTIAIISVAILVLTGLLQAFIHLGTLDALFTSSYGQALCIKLVLFIVLLGLGAFNLLKISPRMSDFAQSSDEEVGASSFAAGALQRTFQRSVRIELGVMIALLIVVGGLTSLGPPQVNAGQAPQSSSASGGPLTHQGQAGDISYRIAINPGKIGYNTFELELKDKNGKPVKQTDAVIARFLMLDMDMGVQEVDFKPIANKPGYYSATDSVLSMAGDWQISVLVRRTGFDDVKDSFQLKLQAPGYSS</sequence>
<evidence type="ECO:0000256" key="1">
    <source>
        <dbReference type="ARBA" id="ARBA00004651"/>
    </source>
</evidence>
<keyword evidence="8 10" id="KW-0472">Membrane</keyword>
<organism evidence="14 15">
    <name type="scientific">Ktedonosporobacter rubrisoli</name>
    <dbReference type="NCBI Taxonomy" id="2509675"/>
    <lineage>
        <taxon>Bacteria</taxon>
        <taxon>Bacillati</taxon>
        <taxon>Chloroflexota</taxon>
        <taxon>Ktedonobacteria</taxon>
        <taxon>Ktedonobacterales</taxon>
        <taxon>Ktedonosporobacteraceae</taxon>
        <taxon>Ktedonosporobacter</taxon>
    </lineage>
</organism>
<evidence type="ECO:0000256" key="3">
    <source>
        <dbReference type="ARBA" id="ARBA00022692"/>
    </source>
</evidence>
<dbReference type="PANTHER" id="PTHR34820">
    <property type="entry name" value="INNER MEMBRANE PROTEIN YEBZ"/>
    <property type="match status" value="1"/>
</dbReference>
<proteinExistence type="predicted"/>
<dbReference type="InterPro" id="IPR032694">
    <property type="entry name" value="CopC/D"/>
</dbReference>
<keyword evidence="3 10" id="KW-0812">Transmembrane</keyword>
<dbReference type="Proteomes" id="UP000290365">
    <property type="component" value="Chromosome"/>
</dbReference>
<dbReference type="SUPFAM" id="SSF81296">
    <property type="entry name" value="E set domains"/>
    <property type="match status" value="1"/>
</dbReference>
<keyword evidence="2" id="KW-1003">Cell membrane</keyword>
<feature type="domain" description="CopC" evidence="11">
    <location>
        <begin position="48"/>
        <end position="147"/>
    </location>
</feature>
<feature type="transmembrane region" description="Helical" evidence="10">
    <location>
        <begin position="313"/>
        <end position="334"/>
    </location>
</feature>
<dbReference type="RefSeq" id="WP_129889605.1">
    <property type="nucleotide sequence ID" value="NZ_CP035758.1"/>
</dbReference>
<evidence type="ECO:0000259" key="12">
    <source>
        <dbReference type="Pfam" id="PF05425"/>
    </source>
</evidence>
<evidence type="ECO:0000313" key="15">
    <source>
        <dbReference type="Proteomes" id="UP000290365"/>
    </source>
</evidence>
<keyword evidence="15" id="KW-1185">Reference proteome</keyword>
<dbReference type="Pfam" id="PF04234">
    <property type="entry name" value="CopC"/>
    <property type="match status" value="1"/>
</dbReference>
<dbReference type="GO" id="GO:0005507">
    <property type="term" value="F:copper ion binding"/>
    <property type="evidence" value="ECO:0007669"/>
    <property type="project" value="InterPro"/>
</dbReference>
<dbReference type="InterPro" id="IPR032693">
    <property type="entry name" value="YtkA-like_dom"/>
</dbReference>
<feature type="transmembrane region" description="Helical" evidence="10">
    <location>
        <begin position="279"/>
        <end position="297"/>
    </location>
</feature>
<dbReference type="InterPro" id="IPR014756">
    <property type="entry name" value="Ig_E-set"/>
</dbReference>
<evidence type="ECO:0000256" key="4">
    <source>
        <dbReference type="ARBA" id="ARBA00022723"/>
    </source>
</evidence>
<evidence type="ECO:0000313" key="14">
    <source>
        <dbReference type="EMBL" id="QBD78552.1"/>
    </source>
</evidence>
<dbReference type="GO" id="GO:0006825">
    <property type="term" value="P:copper ion transport"/>
    <property type="evidence" value="ECO:0007669"/>
    <property type="project" value="InterPro"/>
</dbReference>
<name>A0A4P6JTG1_KTERU</name>
<evidence type="ECO:0000256" key="5">
    <source>
        <dbReference type="ARBA" id="ARBA00022729"/>
    </source>
</evidence>
<evidence type="ECO:0000256" key="7">
    <source>
        <dbReference type="ARBA" id="ARBA00023008"/>
    </source>
</evidence>
<feature type="compositionally biased region" description="Low complexity" evidence="9">
    <location>
        <begin position="510"/>
        <end position="523"/>
    </location>
</feature>
<evidence type="ECO:0000256" key="6">
    <source>
        <dbReference type="ARBA" id="ARBA00022989"/>
    </source>
</evidence>
<feature type="transmembrane region" description="Helical" evidence="10">
    <location>
        <begin position="179"/>
        <end position="199"/>
    </location>
</feature>
<dbReference type="InterPro" id="IPR008457">
    <property type="entry name" value="Cu-R_CopD_dom"/>
</dbReference>
<evidence type="ECO:0000256" key="10">
    <source>
        <dbReference type="SAM" id="Phobius"/>
    </source>
</evidence>
<reference evidence="14 15" key="1">
    <citation type="submission" date="2019-01" db="EMBL/GenBank/DDBJ databases">
        <title>Ktedonosporobacter rubrisoli SCAWS-G2.</title>
        <authorList>
            <person name="Huang Y."/>
            <person name="Yan B."/>
        </authorList>
    </citation>
    <scope>NUCLEOTIDE SEQUENCE [LARGE SCALE GENOMIC DNA]</scope>
    <source>
        <strain evidence="14 15">SCAWS-G2</strain>
    </source>
</reference>
<evidence type="ECO:0000259" key="13">
    <source>
        <dbReference type="Pfam" id="PF13115"/>
    </source>
</evidence>
<feature type="transmembrane region" description="Helical" evidence="10">
    <location>
        <begin position="485"/>
        <end position="504"/>
    </location>
</feature>